<dbReference type="PANTHER" id="PTHR11707:SF28">
    <property type="entry name" value="60 KDA LYSOPHOSPHOLIPASE"/>
    <property type="match status" value="1"/>
</dbReference>
<dbReference type="InterPro" id="IPR037152">
    <property type="entry name" value="L-asparaginase_N_sf"/>
</dbReference>
<dbReference type="InterPro" id="IPR027473">
    <property type="entry name" value="L-asparaginase_C"/>
</dbReference>
<dbReference type="Pfam" id="PF17763">
    <property type="entry name" value="Asparaginase_C"/>
    <property type="match status" value="1"/>
</dbReference>
<evidence type="ECO:0000259" key="4">
    <source>
        <dbReference type="PROSITE" id="PS50943"/>
    </source>
</evidence>
<protein>
    <recommendedName>
        <fullName evidence="4">HTH cro/C1-type domain-containing protein</fullName>
    </recommendedName>
</protein>
<sequence length="872" mass="93636">MAGKTERRCSVCRAKLSRFNAGTQCGPCQSGMTPRVAPEFWADPVVESAISAWDLGVVVQLFRKHTGLSQTAVARLVNIDQAEVSRLERGRKKIRDRRQFAQWSEALGIPGELVSPLPAADQPPLPNMGGPGGHLMLQDGVCQMLMPAGRNLSLTVIPALAEPAASFHDNTLWLAPNRDTEAWSRMPLRALLAAHRTVEGRRQFFVMDAREAARGSAKAPSLAIPSAYELDELTYGILWAVAGYDSAVLSDDTELQETLLLPPQRVLGGDGGPVAPGSLTDGSQMLLGSHACAEFILNQRDELAGEPVFWTREQRGEEAATWLIFKHKHRYLQETAPRRAHNGVARAFCIPRQEVAVSPTHERVLLFLAIALMESYSVTTWLTDELDLQQTEGFALVPGHRAAIATWVRTGSHPQTALTAGAHTLRTFADVIGHAQAHAINAGASPGQRLAATADYLDLDRAWLARRCAQLAAEGVTALARPRSRHLSLDALNVACTYVATELRSEAESGALHEVTRLACTGRSLRVRPTRTEPTWQMGTMVDAVKTVAVYSLGGTIAMTTDPATGGVVPALSAFDLLAAIPGLRDHGIDLHVHDFRRLPGASLTFDDLTDLGAAIDKTLSGGDVDGIVITQGTDTIEETAFFLDIHHGHEQPVIVTGAMRSPIMAGPDGPANLYAAVLAAADPQLRGAGVLVVLNDEIHTAHHVRKSHTTSPAAFTSPGAGPVGRVVENRVRLAAPLPRRSDPLVLPSHDARVGLYTVSLGDDGTLLDAWGGRCDGLVVAAFGVGHVPQRLVESLERLAARIPVVLASRIGNGPVLTGTYGFPGSEKDLINRGLIPADHLSPYQARLLLQALLAQDADRETITKKFTVFER</sequence>
<dbReference type="Gene3D" id="3.40.50.1170">
    <property type="entry name" value="L-asparaginase, N-terminal domain"/>
    <property type="match status" value="1"/>
</dbReference>
<dbReference type="CDD" id="cd00093">
    <property type="entry name" value="HTH_XRE"/>
    <property type="match status" value="1"/>
</dbReference>
<dbReference type="InterPro" id="IPR036152">
    <property type="entry name" value="Asp/glu_Ase-like_sf"/>
</dbReference>
<dbReference type="STRING" id="1343740.M271_34350"/>
<evidence type="ECO:0000256" key="3">
    <source>
        <dbReference type="PIRSR" id="PIRSR001220-1"/>
    </source>
</evidence>
<comment type="caution">
    <text evidence="5">The sequence shown here is derived from an EMBL/GenBank/DDBJ whole genome shotgun (WGS) entry which is preliminary data.</text>
</comment>
<dbReference type="InterPro" id="IPR010982">
    <property type="entry name" value="Lambda_DNA-bd_dom_sf"/>
</dbReference>
<dbReference type="Proteomes" id="UP000281594">
    <property type="component" value="Unassembled WGS sequence"/>
</dbReference>
<proteinExistence type="inferred from homology"/>
<dbReference type="PROSITE" id="PS50943">
    <property type="entry name" value="HTH_CROC1"/>
    <property type="match status" value="1"/>
</dbReference>
<dbReference type="CDD" id="cd08964">
    <property type="entry name" value="L-asparaginase_II"/>
    <property type="match status" value="1"/>
</dbReference>
<dbReference type="PRINTS" id="PR00139">
    <property type="entry name" value="ASNGLNASE"/>
</dbReference>
<keyword evidence="2" id="KW-0378">Hydrolase</keyword>
<evidence type="ECO:0000256" key="2">
    <source>
        <dbReference type="ARBA" id="ARBA00022801"/>
    </source>
</evidence>
<dbReference type="InterPro" id="IPR006034">
    <property type="entry name" value="Asparaginase/glutaminase-like"/>
</dbReference>
<dbReference type="Gene3D" id="3.40.50.40">
    <property type="match status" value="1"/>
</dbReference>
<dbReference type="GO" id="GO:0004067">
    <property type="term" value="F:asparaginase activity"/>
    <property type="evidence" value="ECO:0007669"/>
    <property type="project" value="UniProtKB-UniRule"/>
</dbReference>
<evidence type="ECO:0000313" key="6">
    <source>
        <dbReference type="Proteomes" id="UP000281594"/>
    </source>
</evidence>
<dbReference type="InterPro" id="IPR004550">
    <property type="entry name" value="AsnASE_II"/>
</dbReference>
<dbReference type="FunFam" id="3.40.50.1170:FF:000001">
    <property type="entry name" value="L-asparaginase 2"/>
    <property type="match status" value="1"/>
</dbReference>
<dbReference type="GO" id="GO:0006528">
    <property type="term" value="P:asparagine metabolic process"/>
    <property type="evidence" value="ECO:0007669"/>
    <property type="project" value="InterPro"/>
</dbReference>
<dbReference type="AlphaFoldDB" id="A0A3L8RFP0"/>
<dbReference type="EMBL" id="QYCY01000001">
    <property type="protein sequence ID" value="RLV78565.1"/>
    <property type="molecule type" value="Genomic_DNA"/>
</dbReference>
<dbReference type="Pfam" id="PF13560">
    <property type="entry name" value="HTH_31"/>
    <property type="match status" value="1"/>
</dbReference>
<evidence type="ECO:0000313" key="5">
    <source>
        <dbReference type="EMBL" id="RLV78565.1"/>
    </source>
</evidence>
<dbReference type="SMART" id="SM00870">
    <property type="entry name" value="Asparaginase"/>
    <property type="match status" value="1"/>
</dbReference>
<dbReference type="SFLD" id="SFLDS00057">
    <property type="entry name" value="Glutaminase/Asparaginase"/>
    <property type="match status" value="1"/>
</dbReference>
<dbReference type="PANTHER" id="PTHR11707">
    <property type="entry name" value="L-ASPARAGINASE"/>
    <property type="match status" value="1"/>
</dbReference>
<comment type="similarity">
    <text evidence="1">Belongs to the asparaginase 1 family.</text>
</comment>
<dbReference type="InterPro" id="IPR040919">
    <property type="entry name" value="Asparaginase_C"/>
</dbReference>
<dbReference type="Pfam" id="PF00710">
    <property type="entry name" value="Asparaginase"/>
    <property type="match status" value="1"/>
</dbReference>
<dbReference type="SUPFAM" id="SSF53774">
    <property type="entry name" value="Glutaminase/Asparaginase"/>
    <property type="match status" value="1"/>
</dbReference>
<evidence type="ECO:0000256" key="1">
    <source>
        <dbReference type="ARBA" id="ARBA00010518"/>
    </source>
</evidence>
<dbReference type="SMART" id="SM00530">
    <property type="entry name" value="HTH_XRE"/>
    <property type="match status" value="1"/>
</dbReference>
<feature type="domain" description="HTH cro/C1-type" evidence="4">
    <location>
        <begin position="59"/>
        <end position="113"/>
    </location>
</feature>
<dbReference type="Gene3D" id="1.10.260.40">
    <property type="entry name" value="lambda repressor-like DNA-binding domains"/>
    <property type="match status" value="1"/>
</dbReference>
<dbReference type="RefSeq" id="WP_148717779.1">
    <property type="nucleotide sequence ID" value="NC_022785.1"/>
</dbReference>
<dbReference type="InterPro" id="IPR001387">
    <property type="entry name" value="Cro/C1-type_HTH"/>
</dbReference>
<dbReference type="GO" id="GO:0003677">
    <property type="term" value="F:DNA binding"/>
    <property type="evidence" value="ECO:0007669"/>
    <property type="project" value="InterPro"/>
</dbReference>
<name>A0A3L8RFP0_STRRN</name>
<dbReference type="InterPro" id="IPR027474">
    <property type="entry name" value="L-asparaginase_N"/>
</dbReference>
<accession>A0A3L8RFP0</accession>
<dbReference type="PIRSF" id="PIRSF001220">
    <property type="entry name" value="L-ASNase_gatD"/>
    <property type="match status" value="1"/>
</dbReference>
<feature type="active site" description="O-isoaspartyl threonine intermediate" evidence="3">
    <location>
        <position position="556"/>
    </location>
</feature>
<organism evidence="5 6">
    <name type="scientific">Streptomyces rapamycinicus (strain ATCC 29253 / DSM 41530 / NRRL 5491 / AYB-994)</name>
    <name type="common">Streptomyces hygroscopicus (strain ATCC 29253)</name>
    <dbReference type="NCBI Taxonomy" id="1343740"/>
    <lineage>
        <taxon>Bacteria</taxon>
        <taxon>Bacillati</taxon>
        <taxon>Actinomycetota</taxon>
        <taxon>Actinomycetes</taxon>
        <taxon>Kitasatosporales</taxon>
        <taxon>Streptomycetaceae</taxon>
        <taxon>Streptomyces</taxon>
        <taxon>Streptomyces violaceusniger group</taxon>
    </lineage>
</organism>
<reference evidence="5 6" key="1">
    <citation type="journal article" date="2018" name="J. Biol. Chem.">
        <title>Discovery of the actinoplanic acid pathway in Streptomyces rapamycinicus reveals a genetically conserved synergism with rapamycin.</title>
        <authorList>
            <person name="Mrak P."/>
            <person name="Krastel P."/>
            <person name="Pivk Lukancic P."/>
            <person name="Tao J."/>
            <person name="Pistorius D."/>
            <person name="Moore C.M."/>
        </authorList>
    </citation>
    <scope>NUCLEOTIDE SEQUENCE [LARGE SCALE GENOMIC DNA]</scope>
    <source>
        <strain evidence="5 6">NRRL 5491</strain>
    </source>
</reference>
<dbReference type="PIRSF" id="PIRSF500176">
    <property type="entry name" value="L_ASNase"/>
    <property type="match status" value="1"/>
</dbReference>
<dbReference type="PROSITE" id="PS51732">
    <property type="entry name" value="ASN_GLN_ASE_3"/>
    <property type="match status" value="1"/>
</dbReference>
<dbReference type="SUPFAM" id="SSF47413">
    <property type="entry name" value="lambda repressor-like DNA-binding domains"/>
    <property type="match status" value="1"/>
</dbReference>
<gene>
    <name evidence="5" type="ORF">D3C57_109310</name>
</gene>